<feature type="domain" description="Beta-ketoacyl-[acyl-carrier-protein] synthase III C-terminal" evidence="3">
    <location>
        <begin position="254"/>
        <end position="352"/>
    </location>
</feature>
<proteinExistence type="predicted"/>
<name>A0A2T6ADP4_9FLAO</name>
<dbReference type="AlphaFoldDB" id="A0A2T6ADP4"/>
<dbReference type="Gene3D" id="3.40.47.10">
    <property type="match status" value="2"/>
</dbReference>
<dbReference type="PANTHER" id="PTHR34069">
    <property type="entry name" value="3-OXOACYL-[ACYL-CARRIER-PROTEIN] SYNTHASE 3"/>
    <property type="match status" value="1"/>
</dbReference>
<sequence length="353" mass="39045">MNCKITGTGSYIPNVITKNADFDQHEFYNLDGSNFPHDNETTIRKFKAITGIEERRYIDENLNTSDIAVIASQKAIESSGIDPETLDYIIVAHNYGDVKSNSNQSDTVPSLATRVKSHLRIKNPKCVGYDLLFGCPGWIEGMIHAQAFIKAGMAKKCLVIGAEALSRVVDKHDRDSMIFSDGAGAVIVETTSDKESGILSHASATFSFQESEYIYFGKSNSTEASEDVRYIKMHGRKIYEFALTNVPNAMKECLEESGKTIKDLKKIFIHQANEKMDHAIINRFYKLHGLTAPEDVMPMTIHELGNSSVATVPTLFDLVTRGKIEGQKLEKGDIVLFASVGAGMNVNAITYEI</sequence>
<reference evidence="5 6" key="1">
    <citation type="submission" date="2018-04" db="EMBL/GenBank/DDBJ databases">
        <title>Genomic Encyclopedia of Archaeal and Bacterial Type Strains, Phase II (KMG-II): from individual species to whole genera.</title>
        <authorList>
            <person name="Goeker M."/>
        </authorList>
    </citation>
    <scope>NUCLEOTIDE SEQUENCE [LARGE SCALE GENOMIC DNA]</scope>
    <source>
        <strain evidence="5 6">DSM 23082</strain>
    </source>
</reference>
<accession>A0A2T6ADP4</accession>
<gene>
    <name evidence="5" type="ORF">C8P64_2357</name>
</gene>
<evidence type="ECO:0000313" key="6">
    <source>
        <dbReference type="Proteomes" id="UP000244174"/>
    </source>
</evidence>
<protein>
    <submittedName>
        <fullName evidence="5">3-oxoacyl-[acyl-carrier-protein] synthase-3</fullName>
    </submittedName>
</protein>
<dbReference type="GO" id="GO:0044550">
    <property type="term" value="P:secondary metabolite biosynthetic process"/>
    <property type="evidence" value="ECO:0007669"/>
    <property type="project" value="TreeGrafter"/>
</dbReference>
<dbReference type="InterPro" id="IPR013751">
    <property type="entry name" value="ACP_syn_III_N"/>
</dbReference>
<evidence type="ECO:0000259" key="3">
    <source>
        <dbReference type="Pfam" id="PF08541"/>
    </source>
</evidence>
<evidence type="ECO:0000313" key="5">
    <source>
        <dbReference type="EMBL" id="PTX41943.1"/>
    </source>
</evidence>
<comment type="caution">
    <text evidence="5">The sequence shown here is derived from an EMBL/GenBank/DDBJ whole genome shotgun (WGS) entry which is preliminary data.</text>
</comment>
<dbReference type="GO" id="GO:0004315">
    <property type="term" value="F:3-oxoacyl-[acyl-carrier-protein] synthase activity"/>
    <property type="evidence" value="ECO:0007669"/>
    <property type="project" value="InterPro"/>
</dbReference>
<dbReference type="GO" id="GO:0006633">
    <property type="term" value="P:fatty acid biosynthetic process"/>
    <property type="evidence" value="ECO:0007669"/>
    <property type="project" value="InterPro"/>
</dbReference>
<dbReference type="InterPro" id="IPR013747">
    <property type="entry name" value="ACP_syn_III_C"/>
</dbReference>
<dbReference type="PANTHER" id="PTHR34069:SF3">
    <property type="entry name" value="ACYL-COA:ACYL-COA ALKYLTRANSFERASE"/>
    <property type="match status" value="1"/>
</dbReference>
<dbReference type="Proteomes" id="UP000244174">
    <property type="component" value="Unassembled WGS sequence"/>
</dbReference>
<evidence type="ECO:0000256" key="2">
    <source>
        <dbReference type="ARBA" id="ARBA00023315"/>
    </source>
</evidence>
<dbReference type="SUPFAM" id="SSF53901">
    <property type="entry name" value="Thiolase-like"/>
    <property type="match status" value="1"/>
</dbReference>
<dbReference type="InterPro" id="IPR016039">
    <property type="entry name" value="Thiolase-like"/>
</dbReference>
<evidence type="ECO:0000259" key="4">
    <source>
        <dbReference type="Pfam" id="PF08545"/>
    </source>
</evidence>
<dbReference type="OrthoDB" id="5171393at2"/>
<keyword evidence="6" id="KW-1185">Reference proteome</keyword>
<keyword evidence="2" id="KW-0012">Acyltransferase</keyword>
<keyword evidence="1" id="KW-0808">Transferase</keyword>
<organism evidence="5 6">
    <name type="scientific">Christiangramia gaetbulicola</name>
    <dbReference type="NCBI Taxonomy" id="703340"/>
    <lineage>
        <taxon>Bacteria</taxon>
        <taxon>Pseudomonadati</taxon>
        <taxon>Bacteroidota</taxon>
        <taxon>Flavobacteriia</taxon>
        <taxon>Flavobacteriales</taxon>
        <taxon>Flavobacteriaceae</taxon>
        <taxon>Christiangramia</taxon>
    </lineage>
</organism>
<dbReference type="EMBL" id="QBKQ01000003">
    <property type="protein sequence ID" value="PTX41943.1"/>
    <property type="molecule type" value="Genomic_DNA"/>
</dbReference>
<evidence type="ECO:0000256" key="1">
    <source>
        <dbReference type="ARBA" id="ARBA00022679"/>
    </source>
</evidence>
<feature type="domain" description="Beta-ketoacyl-[acyl-carrier-protein] synthase III N-terminal" evidence="4">
    <location>
        <begin position="129"/>
        <end position="201"/>
    </location>
</feature>
<dbReference type="Pfam" id="PF08545">
    <property type="entry name" value="ACP_syn_III"/>
    <property type="match status" value="1"/>
</dbReference>
<dbReference type="RefSeq" id="WP_108172272.1">
    <property type="nucleotide sequence ID" value="NZ_QBKQ01000003.1"/>
</dbReference>
<dbReference type="CDD" id="cd00830">
    <property type="entry name" value="KAS_III"/>
    <property type="match status" value="1"/>
</dbReference>
<dbReference type="Pfam" id="PF08541">
    <property type="entry name" value="ACP_syn_III_C"/>
    <property type="match status" value="1"/>
</dbReference>